<organism evidence="10">
    <name type="scientific">marine sediment metagenome</name>
    <dbReference type="NCBI Taxonomy" id="412755"/>
    <lineage>
        <taxon>unclassified sequences</taxon>
        <taxon>metagenomes</taxon>
        <taxon>ecological metagenomes</taxon>
    </lineage>
</organism>
<dbReference type="PANTHER" id="PTHR42914:SF1">
    <property type="entry name" value="7-CYANO-7-DEAZAGUANINE SYNTHASE"/>
    <property type="match status" value="1"/>
</dbReference>
<comment type="similarity">
    <text evidence="7">Belongs to the QueC family.</text>
</comment>
<keyword evidence="5" id="KW-0862">Zinc</keyword>
<comment type="pathway">
    <text evidence="1">Purine metabolism; 7-cyano-7-deazaguanine biosynthesis.</text>
</comment>
<evidence type="ECO:0000256" key="3">
    <source>
        <dbReference type="ARBA" id="ARBA00022723"/>
    </source>
</evidence>
<accession>A0A0F8ZZ03</accession>
<keyword evidence="4" id="KW-0547">Nucleotide-binding</keyword>
<keyword evidence="2" id="KW-0436">Ligase</keyword>
<comment type="caution">
    <text evidence="10">The sequence shown here is derived from an EMBL/GenBank/DDBJ whole genome shotgun (WGS) entry which is preliminary data.</text>
</comment>
<dbReference type="PIRSF" id="PIRSF006293">
    <property type="entry name" value="ExsB"/>
    <property type="match status" value="1"/>
</dbReference>
<evidence type="ECO:0000256" key="1">
    <source>
        <dbReference type="ARBA" id="ARBA00005061"/>
    </source>
</evidence>
<proteinExistence type="inferred from homology"/>
<dbReference type="SUPFAM" id="SSF52402">
    <property type="entry name" value="Adenine nucleotide alpha hydrolases-like"/>
    <property type="match status" value="1"/>
</dbReference>
<evidence type="ECO:0000256" key="8">
    <source>
        <dbReference type="ARBA" id="ARBA00039149"/>
    </source>
</evidence>
<feature type="non-terminal residue" evidence="10">
    <location>
        <position position="185"/>
    </location>
</feature>
<evidence type="ECO:0000256" key="4">
    <source>
        <dbReference type="ARBA" id="ARBA00022741"/>
    </source>
</evidence>
<protein>
    <recommendedName>
        <fullName evidence="8">7-cyano-7-deazaguanine synthase</fullName>
        <ecNumber evidence="8">6.3.4.20</ecNumber>
    </recommendedName>
</protein>
<dbReference type="Pfam" id="PF06508">
    <property type="entry name" value="QueC"/>
    <property type="match status" value="1"/>
</dbReference>
<gene>
    <name evidence="10" type="ORF">LCGC14_2716470</name>
</gene>
<dbReference type="EC" id="6.3.4.20" evidence="8"/>
<evidence type="ECO:0000256" key="2">
    <source>
        <dbReference type="ARBA" id="ARBA00022598"/>
    </source>
</evidence>
<name>A0A0F8ZZ03_9ZZZZ</name>
<evidence type="ECO:0000256" key="6">
    <source>
        <dbReference type="ARBA" id="ARBA00022840"/>
    </source>
</evidence>
<evidence type="ECO:0000256" key="9">
    <source>
        <dbReference type="ARBA" id="ARBA00047890"/>
    </source>
</evidence>
<evidence type="ECO:0000256" key="7">
    <source>
        <dbReference type="ARBA" id="ARBA00037993"/>
    </source>
</evidence>
<dbReference type="PANTHER" id="PTHR42914">
    <property type="entry name" value="7-CYANO-7-DEAZAGUANINE SYNTHASE"/>
    <property type="match status" value="1"/>
</dbReference>
<keyword evidence="3" id="KW-0479">Metal-binding</keyword>
<keyword evidence="6" id="KW-0067">ATP-binding</keyword>
<dbReference type="GO" id="GO:0046872">
    <property type="term" value="F:metal ion binding"/>
    <property type="evidence" value="ECO:0007669"/>
    <property type="project" value="UniProtKB-KW"/>
</dbReference>
<dbReference type="Gene3D" id="3.40.50.620">
    <property type="entry name" value="HUPs"/>
    <property type="match status" value="1"/>
</dbReference>
<dbReference type="EMBL" id="LAZR01048807">
    <property type="protein sequence ID" value="KKK91090.1"/>
    <property type="molecule type" value="Genomic_DNA"/>
</dbReference>
<comment type="catalytic activity">
    <reaction evidence="9">
        <text>7-carboxy-7-carbaguanine + NH4(+) + 2 ATP = 7-cyano-7-carbaguanine + 2 AMP + 2 diphosphate + 2 H(+)</text>
        <dbReference type="Rhea" id="RHEA:27982"/>
        <dbReference type="ChEBI" id="CHEBI:15378"/>
        <dbReference type="ChEBI" id="CHEBI:28938"/>
        <dbReference type="ChEBI" id="CHEBI:30616"/>
        <dbReference type="ChEBI" id="CHEBI:33019"/>
        <dbReference type="ChEBI" id="CHEBI:45075"/>
        <dbReference type="ChEBI" id="CHEBI:61036"/>
        <dbReference type="ChEBI" id="CHEBI:456215"/>
        <dbReference type="EC" id="6.3.4.20"/>
    </reaction>
</comment>
<dbReference type="InterPro" id="IPR018317">
    <property type="entry name" value="QueC"/>
</dbReference>
<dbReference type="AlphaFoldDB" id="A0A0F8ZZ03"/>
<dbReference type="InterPro" id="IPR014729">
    <property type="entry name" value="Rossmann-like_a/b/a_fold"/>
</dbReference>
<evidence type="ECO:0000256" key="5">
    <source>
        <dbReference type="ARBA" id="ARBA00022833"/>
    </source>
</evidence>
<dbReference type="GO" id="GO:0005524">
    <property type="term" value="F:ATP binding"/>
    <property type="evidence" value="ECO:0007669"/>
    <property type="project" value="UniProtKB-KW"/>
</dbReference>
<dbReference type="GO" id="GO:0016874">
    <property type="term" value="F:ligase activity"/>
    <property type="evidence" value="ECO:0007669"/>
    <property type="project" value="UniProtKB-KW"/>
</dbReference>
<evidence type="ECO:0000313" key="10">
    <source>
        <dbReference type="EMBL" id="KKK91090.1"/>
    </source>
</evidence>
<sequence length="185" mass="20278">MDKPKTGLVLHSGGLDSTTVLAQALRQCDRVETVSFRYGQSHSREVDVAKALADLYRVHQTIIDVPNVFTGAGSTLMDGLPQPHLSYEELRASEGPSPTYVPYRNGTLLSLATALALTKDLYWVYFGAHADDAHNYAYPDCTPPFIEAMKNAIFVGSYEKVELLAPFMDSTKADIVRVGATLRVP</sequence>
<reference evidence="10" key="1">
    <citation type="journal article" date="2015" name="Nature">
        <title>Complex archaea that bridge the gap between prokaryotes and eukaryotes.</title>
        <authorList>
            <person name="Spang A."/>
            <person name="Saw J.H."/>
            <person name="Jorgensen S.L."/>
            <person name="Zaremba-Niedzwiedzka K."/>
            <person name="Martijn J."/>
            <person name="Lind A.E."/>
            <person name="van Eijk R."/>
            <person name="Schleper C."/>
            <person name="Guy L."/>
            <person name="Ettema T.J."/>
        </authorList>
    </citation>
    <scope>NUCLEOTIDE SEQUENCE</scope>
</reference>